<dbReference type="EMBL" id="CP000613">
    <property type="protein sequence ID" value="ACI99169.1"/>
    <property type="molecule type" value="Genomic_DNA"/>
</dbReference>
<dbReference type="eggNOG" id="COG0349">
    <property type="taxonomic scope" value="Bacteria"/>
</dbReference>
<dbReference type="Proteomes" id="UP000001591">
    <property type="component" value="Chromosome"/>
</dbReference>
<evidence type="ECO:0000313" key="3">
    <source>
        <dbReference type="Proteomes" id="UP000001591"/>
    </source>
</evidence>
<feature type="domain" description="HRDC" evidence="1">
    <location>
        <begin position="59"/>
        <end position="139"/>
    </location>
</feature>
<dbReference type="OrthoDB" id="7304953at2"/>
<protein>
    <submittedName>
        <fullName evidence="2">HRDC domain protein, putative</fullName>
    </submittedName>
</protein>
<name>B6ITF1_RHOCS</name>
<dbReference type="HOGENOM" id="CLU_1851066_0_0_5"/>
<dbReference type="KEGG" id="rce:RC1_1772"/>
<evidence type="ECO:0000313" key="2">
    <source>
        <dbReference type="EMBL" id="ACI99169.1"/>
    </source>
</evidence>
<dbReference type="GO" id="GO:0000166">
    <property type="term" value="F:nucleotide binding"/>
    <property type="evidence" value="ECO:0007669"/>
    <property type="project" value="InterPro"/>
</dbReference>
<dbReference type="InterPro" id="IPR010997">
    <property type="entry name" value="HRDC-like_sf"/>
</dbReference>
<keyword evidence="3" id="KW-1185">Reference proteome</keyword>
<sequence length="140" mass="15809">MSLDIRTFTIREESAQDDEARVASFLRSVEAVRVDTAYADGAWRLLVQYRDLRRKEEQEQIESAIMEALKSWRADVSRATGLSREEILSNALLTEICRYAPTTEIELSVIAGSLGVDTRERGAAIVQVVRQTMEELTADE</sequence>
<gene>
    <name evidence="2" type="ordered locus">RC1_1772</name>
</gene>
<proteinExistence type="predicted"/>
<dbReference type="GO" id="GO:0003676">
    <property type="term" value="F:nucleic acid binding"/>
    <property type="evidence" value="ECO:0007669"/>
    <property type="project" value="InterPro"/>
</dbReference>
<dbReference type="AlphaFoldDB" id="B6ITF1"/>
<dbReference type="PROSITE" id="PS50967">
    <property type="entry name" value="HRDC"/>
    <property type="match status" value="1"/>
</dbReference>
<reference evidence="2 3" key="1">
    <citation type="journal article" date="2010" name="BMC Genomics">
        <title>Metabolic flexibility revealed in the genome of the cyst-forming alpha-1 proteobacterium Rhodospirillum centenum.</title>
        <authorList>
            <person name="Lu Y.K."/>
            <person name="Marden J."/>
            <person name="Han M."/>
            <person name="Swingley W.D."/>
            <person name="Mastrian S.D."/>
            <person name="Chowdhury S.R."/>
            <person name="Hao J."/>
            <person name="Helmy T."/>
            <person name="Kim S."/>
            <person name="Kurdoglu A.A."/>
            <person name="Matthies H.J."/>
            <person name="Rollo D."/>
            <person name="Stothard P."/>
            <person name="Blankenship R.E."/>
            <person name="Bauer C.E."/>
            <person name="Touchman J.W."/>
        </authorList>
    </citation>
    <scope>NUCLEOTIDE SEQUENCE [LARGE SCALE GENOMIC DNA]</scope>
    <source>
        <strain evidence="3">ATCC 51521 / SW</strain>
    </source>
</reference>
<accession>B6ITF1</accession>
<dbReference type="Pfam" id="PF00570">
    <property type="entry name" value="HRDC"/>
    <property type="match status" value="1"/>
</dbReference>
<organism evidence="2 3">
    <name type="scientific">Rhodospirillum centenum (strain ATCC 51521 / SW)</name>
    <dbReference type="NCBI Taxonomy" id="414684"/>
    <lineage>
        <taxon>Bacteria</taxon>
        <taxon>Pseudomonadati</taxon>
        <taxon>Pseudomonadota</taxon>
        <taxon>Alphaproteobacteria</taxon>
        <taxon>Rhodospirillales</taxon>
        <taxon>Rhodospirillaceae</taxon>
        <taxon>Rhodospirillum</taxon>
    </lineage>
</organism>
<dbReference type="SUPFAM" id="SSF47819">
    <property type="entry name" value="HRDC-like"/>
    <property type="match status" value="1"/>
</dbReference>
<evidence type="ECO:0000259" key="1">
    <source>
        <dbReference type="PROSITE" id="PS50967"/>
    </source>
</evidence>
<dbReference type="RefSeq" id="WP_012566954.1">
    <property type="nucleotide sequence ID" value="NC_011420.2"/>
</dbReference>
<dbReference type="SMART" id="SM00341">
    <property type="entry name" value="HRDC"/>
    <property type="match status" value="1"/>
</dbReference>
<dbReference type="InterPro" id="IPR002121">
    <property type="entry name" value="HRDC_dom"/>
</dbReference>
<dbReference type="Gene3D" id="1.10.150.80">
    <property type="entry name" value="HRDC domain"/>
    <property type="match status" value="1"/>
</dbReference>
<dbReference type="InterPro" id="IPR044876">
    <property type="entry name" value="HRDC_dom_sf"/>
</dbReference>